<evidence type="ECO:0000313" key="2">
    <source>
        <dbReference type="EMBL" id="MFC4361456.1"/>
    </source>
</evidence>
<proteinExistence type="predicted"/>
<accession>A0ABV8V0P1</accession>
<organism evidence="2 3">
    <name type="scientific">Simiduia curdlanivorans</name>
    <dbReference type="NCBI Taxonomy" id="1492769"/>
    <lineage>
        <taxon>Bacteria</taxon>
        <taxon>Pseudomonadati</taxon>
        <taxon>Pseudomonadota</taxon>
        <taxon>Gammaproteobacteria</taxon>
        <taxon>Cellvibrionales</taxon>
        <taxon>Cellvibrionaceae</taxon>
        <taxon>Simiduia</taxon>
    </lineage>
</organism>
<keyword evidence="3" id="KW-1185">Reference proteome</keyword>
<dbReference type="SUPFAM" id="SSF109604">
    <property type="entry name" value="HD-domain/PDEase-like"/>
    <property type="match status" value="1"/>
</dbReference>
<comment type="caution">
    <text evidence="2">The sequence shown here is derived from an EMBL/GenBank/DDBJ whole genome shotgun (WGS) entry which is preliminary data.</text>
</comment>
<dbReference type="Pfam" id="PF08668">
    <property type="entry name" value="HDOD"/>
    <property type="match status" value="1"/>
</dbReference>
<feature type="domain" description="HDOD" evidence="1">
    <location>
        <begin position="18"/>
        <end position="212"/>
    </location>
</feature>
<dbReference type="SUPFAM" id="SSF55781">
    <property type="entry name" value="GAF domain-like"/>
    <property type="match status" value="1"/>
</dbReference>
<dbReference type="InterPro" id="IPR013976">
    <property type="entry name" value="HDOD"/>
</dbReference>
<reference evidence="3" key="1">
    <citation type="journal article" date="2019" name="Int. J. Syst. Evol. Microbiol.">
        <title>The Global Catalogue of Microorganisms (GCM) 10K type strain sequencing project: providing services to taxonomists for standard genome sequencing and annotation.</title>
        <authorList>
            <consortium name="The Broad Institute Genomics Platform"/>
            <consortium name="The Broad Institute Genome Sequencing Center for Infectious Disease"/>
            <person name="Wu L."/>
            <person name="Ma J."/>
        </authorList>
    </citation>
    <scope>NUCLEOTIDE SEQUENCE [LARGE SCALE GENOMIC DNA]</scope>
    <source>
        <strain evidence="3">CECT 8570</strain>
    </source>
</reference>
<dbReference type="PROSITE" id="PS51833">
    <property type="entry name" value="HDOD"/>
    <property type="match status" value="1"/>
</dbReference>
<dbReference type="InterPro" id="IPR029016">
    <property type="entry name" value="GAF-like_dom_sf"/>
</dbReference>
<dbReference type="Gene3D" id="1.10.3210.10">
    <property type="entry name" value="Hypothetical protein af1432"/>
    <property type="match status" value="1"/>
</dbReference>
<dbReference type="PANTHER" id="PTHR33525:SF3">
    <property type="entry name" value="RIBONUCLEASE Y"/>
    <property type="match status" value="1"/>
</dbReference>
<evidence type="ECO:0000259" key="1">
    <source>
        <dbReference type="PROSITE" id="PS51833"/>
    </source>
</evidence>
<protein>
    <submittedName>
        <fullName evidence="2">HDOD domain-containing protein</fullName>
    </submittedName>
</protein>
<dbReference type="Proteomes" id="UP001595840">
    <property type="component" value="Unassembled WGS sequence"/>
</dbReference>
<dbReference type="RefSeq" id="WP_290259660.1">
    <property type="nucleotide sequence ID" value="NZ_JAUFQG010000004.1"/>
</dbReference>
<dbReference type="PANTHER" id="PTHR33525">
    <property type="match status" value="1"/>
</dbReference>
<dbReference type="EMBL" id="JBHSCX010000003">
    <property type="protein sequence ID" value="MFC4361456.1"/>
    <property type="molecule type" value="Genomic_DNA"/>
</dbReference>
<name>A0ABV8V0P1_9GAMM</name>
<dbReference type="Gene3D" id="3.30.450.40">
    <property type="match status" value="1"/>
</dbReference>
<dbReference type="InterPro" id="IPR052340">
    <property type="entry name" value="RNase_Y/CdgJ"/>
</dbReference>
<evidence type="ECO:0000313" key="3">
    <source>
        <dbReference type="Proteomes" id="UP001595840"/>
    </source>
</evidence>
<gene>
    <name evidence="2" type="ORF">ACFOX3_04030</name>
</gene>
<sequence length="466" mass="50737">MAVIGLQAWVQKLDAADLPVLGRVIEQLNELTTNADTRVNEMSDAVLKDSNLTSQLLRVANSIHYNPGGGAINTVTRAIIQVGFEGVKGICISLLLVDQLLGAQPRERLLQSMARAFHAALQAKFLAPTVDQDVAEQVFVAALLFHVGELAVWSKGEIQADQLDDQLTEGVNEHDACEAVLGLQFRSLTRELVHRWHLSSLLEQALSSSSAPSASINAIRMGEAISQVSRFGWHSKEAQQVLKQVANVRKVSLAQATADAIRIADSAGELASVFGASGLVDFIPGSQDQALARLPVKADEKIQLTVLRELSSAAQLGADADHVYQLIVRGLHHGAGLARVAVVLVLKSKLVTRYAAGPDAVVWRERLHFNEASVQLFSEALLFKAPQWFSLERVNKSEHLFPVLIKELMGLQPCFIAPIEVCGRVVALLYADANGEALTDEQYASYCHFLQQGKYCLTAQAMRVKF</sequence>